<evidence type="ECO:0000256" key="8">
    <source>
        <dbReference type="RuleBase" id="RU000488"/>
    </source>
</evidence>
<gene>
    <name evidence="9" type="ORF">QR98_0003080</name>
</gene>
<dbReference type="InterPro" id="IPR018108">
    <property type="entry name" value="MCP_transmembrane"/>
</dbReference>
<dbReference type="InterPro" id="IPR002067">
    <property type="entry name" value="MCP"/>
</dbReference>
<dbReference type="PRINTS" id="PR00926">
    <property type="entry name" value="MITOCARRIER"/>
</dbReference>
<keyword evidence="4 7" id="KW-0812">Transmembrane</keyword>
<keyword evidence="3 8" id="KW-0813">Transport</keyword>
<evidence type="ECO:0000313" key="10">
    <source>
        <dbReference type="Proteomes" id="UP000616769"/>
    </source>
</evidence>
<dbReference type="VEuPathDB" id="VectorBase:SSCA009844"/>
<accession>A0A131ZT27</accession>
<dbReference type="OrthoDB" id="270584at2759"/>
<keyword evidence="5" id="KW-0677">Repeat</keyword>
<evidence type="ECO:0000256" key="7">
    <source>
        <dbReference type="PROSITE-ProRule" id="PRU00282"/>
    </source>
</evidence>
<dbReference type="AlphaFoldDB" id="A0A131ZT27"/>
<dbReference type="Pfam" id="PF00153">
    <property type="entry name" value="Mito_carr"/>
    <property type="match status" value="2"/>
</dbReference>
<keyword evidence="6 7" id="KW-0472">Membrane</keyword>
<sequence length="212" mass="23990">MLNSFNYFFEIFFRFYSLSKQSRKAHPHRSFIAGSLAGVVSTSCTYPLDVARARMAVDSSYKSLTEVFTQSIQRYGIKNLYRGFIPTVCGVIPYAGCSFFTYETLKRIHFDFYGDKEINPVFRLIFGAMAGLFGQSASYPLDIVRRRMQTQNGYVELGIVGTIKKVVNEEGLVHGLYKGLSLNWVKGPIAVGISFTSFDLFNKFFLSLCTLD</sequence>
<dbReference type="InterPro" id="IPR023395">
    <property type="entry name" value="MCP_dom_sf"/>
</dbReference>
<evidence type="ECO:0000256" key="3">
    <source>
        <dbReference type="ARBA" id="ARBA00022448"/>
    </source>
</evidence>
<evidence type="ECO:0000256" key="6">
    <source>
        <dbReference type="ARBA" id="ARBA00023136"/>
    </source>
</evidence>
<dbReference type="PANTHER" id="PTHR24089">
    <property type="entry name" value="SOLUTE CARRIER FAMILY 25"/>
    <property type="match status" value="1"/>
</dbReference>
<dbReference type="SUPFAM" id="SSF103506">
    <property type="entry name" value="Mitochondrial carrier"/>
    <property type="match status" value="1"/>
</dbReference>
<dbReference type="Proteomes" id="UP000616769">
    <property type="component" value="Unassembled WGS sequence"/>
</dbReference>
<comment type="subcellular location">
    <subcellularLocation>
        <location evidence="1">Membrane</location>
        <topology evidence="1">Multi-pass membrane protein</topology>
    </subcellularLocation>
</comment>
<reference evidence="9 10" key="1">
    <citation type="journal article" date="2015" name="Parasit. Vectors">
        <title>Draft genome of the scabies mite.</title>
        <authorList>
            <person name="Rider S.D.Jr."/>
            <person name="Morgan M.S."/>
            <person name="Arlian L.G."/>
        </authorList>
    </citation>
    <scope>NUCLEOTIDE SEQUENCE [LARGE SCALE GENOMIC DNA]</scope>
    <source>
        <strain evidence="9">Arlian Lab</strain>
    </source>
</reference>
<dbReference type="GO" id="GO:0055085">
    <property type="term" value="P:transmembrane transport"/>
    <property type="evidence" value="ECO:0007669"/>
    <property type="project" value="InterPro"/>
</dbReference>
<evidence type="ECO:0000256" key="4">
    <source>
        <dbReference type="ARBA" id="ARBA00022692"/>
    </source>
</evidence>
<proteinExistence type="inferred from homology"/>
<comment type="caution">
    <text evidence="9">The sequence shown here is derived from an EMBL/GenBank/DDBJ whole genome shotgun (WGS) entry which is preliminary data.</text>
</comment>
<organism evidence="9 10">
    <name type="scientific">Sarcoptes scabiei</name>
    <name type="common">Itch mite</name>
    <name type="synonym">Acarus scabiei</name>
    <dbReference type="NCBI Taxonomy" id="52283"/>
    <lineage>
        <taxon>Eukaryota</taxon>
        <taxon>Metazoa</taxon>
        <taxon>Ecdysozoa</taxon>
        <taxon>Arthropoda</taxon>
        <taxon>Chelicerata</taxon>
        <taxon>Arachnida</taxon>
        <taxon>Acari</taxon>
        <taxon>Acariformes</taxon>
        <taxon>Sarcoptiformes</taxon>
        <taxon>Astigmata</taxon>
        <taxon>Psoroptidia</taxon>
        <taxon>Sarcoptoidea</taxon>
        <taxon>Sarcoptidae</taxon>
        <taxon>Sarcoptinae</taxon>
        <taxon>Sarcoptes</taxon>
    </lineage>
</organism>
<feature type="repeat" description="Solcar" evidence="7">
    <location>
        <begin position="25"/>
        <end position="108"/>
    </location>
</feature>
<comment type="similarity">
    <text evidence="2 8">Belongs to the mitochondrial carrier (TC 2.A.29) family.</text>
</comment>
<feature type="repeat" description="Solcar" evidence="7">
    <location>
        <begin position="118"/>
        <end position="204"/>
    </location>
</feature>
<protein>
    <submittedName>
        <fullName evidence="9">Solute carrier family 25-like protein 1</fullName>
    </submittedName>
</protein>
<dbReference type="PROSITE" id="PS50920">
    <property type="entry name" value="SOLCAR"/>
    <property type="match status" value="2"/>
</dbReference>
<evidence type="ECO:0000256" key="5">
    <source>
        <dbReference type="ARBA" id="ARBA00022737"/>
    </source>
</evidence>
<name>A0A131ZT27_SARSC</name>
<dbReference type="Gene3D" id="1.50.40.10">
    <property type="entry name" value="Mitochondrial carrier domain"/>
    <property type="match status" value="1"/>
</dbReference>
<evidence type="ECO:0000256" key="2">
    <source>
        <dbReference type="ARBA" id="ARBA00006375"/>
    </source>
</evidence>
<evidence type="ECO:0000256" key="1">
    <source>
        <dbReference type="ARBA" id="ARBA00004141"/>
    </source>
</evidence>
<dbReference type="GO" id="GO:0016020">
    <property type="term" value="C:membrane"/>
    <property type="evidence" value="ECO:0007669"/>
    <property type="project" value="UniProtKB-SubCell"/>
</dbReference>
<evidence type="ECO:0000313" key="9">
    <source>
        <dbReference type="EMBL" id="KPL97840.1"/>
    </source>
</evidence>
<dbReference type="EMBL" id="JXLN01000389">
    <property type="protein sequence ID" value="KPL97840.1"/>
    <property type="molecule type" value="Genomic_DNA"/>
</dbReference>